<dbReference type="Pfam" id="PF05292">
    <property type="entry name" value="MCD"/>
    <property type="match status" value="1"/>
</dbReference>
<dbReference type="GO" id="GO:0005759">
    <property type="term" value="C:mitochondrial matrix"/>
    <property type="evidence" value="ECO:0007669"/>
    <property type="project" value="TreeGrafter"/>
</dbReference>
<evidence type="ECO:0000256" key="1">
    <source>
        <dbReference type="SAM" id="MobiDB-lite"/>
    </source>
</evidence>
<dbReference type="GO" id="GO:0006633">
    <property type="term" value="P:fatty acid biosynthetic process"/>
    <property type="evidence" value="ECO:0007669"/>
    <property type="project" value="InterPro"/>
</dbReference>
<organism evidence="4 5">
    <name type="scientific">Gigaspora margarita</name>
    <dbReference type="NCBI Taxonomy" id="4874"/>
    <lineage>
        <taxon>Eukaryota</taxon>
        <taxon>Fungi</taxon>
        <taxon>Fungi incertae sedis</taxon>
        <taxon>Mucoromycota</taxon>
        <taxon>Glomeromycotina</taxon>
        <taxon>Glomeromycetes</taxon>
        <taxon>Diversisporales</taxon>
        <taxon>Gigasporaceae</taxon>
        <taxon>Gigaspora</taxon>
    </lineage>
</organism>
<evidence type="ECO:0000259" key="2">
    <source>
        <dbReference type="Pfam" id="PF05292"/>
    </source>
</evidence>
<comment type="caution">
    <text evidence="4">The sequence shown here is derived from an EMBL/GenBank/DDBJ whole genome shotgun (WGS) entry which is preliminary data.</text>
</comment>
<dbReference type="Gene3D" id="3.40.630.150">
    <property type="entry name" value="Malonyl-CoA decarboxylase, catalytic domain"/>
    <property type="match status" value="1"/>
</dbReference>
<dbReference type="PANTHER" id="PTHR28641:SF1">
    <property type="entry name" value="MALONYL-COA DECARBOXYLASE, MITOCHONDRIAL"/>
    <property type="match status" value="1"/>
</dbReference>
<dbReference type="PANTHER" id="PTHR28641">
    <property type="match status" value="1"/>
</dbReference>
<name>A0A8H3X5A2_GIGMA</name>
<reference evidence="4 5" key="1">
    <citation type="journal article" date="2019" name="Environ. Microbiol.">
        <title>At the nexus of three kingdoms: the genome of the mycorrhizal fungus Gigaspora margarita provides insights into plant, endobacterial and fungal interactions.</title>
        <authorList>
            <person name="Venice F."/>
            <person name="Ghignone S."/>
            <person name="Salvioli di Fossalunga A."/>
            <person name="Amselem J."/>
            <person name="Novero M."/>
            <person name="Xianan X."/>
            <person name="Sedzielewska Toro K."/>
            <person name="Morin E."/>
            <person name="Lipzen A."/>
            <person name="Grigoriev I.V."/>
            <person name="Henrissat B."/>
            <person name="Martin F.M."/>
            <person name="Bonfante P."/>
        </authorList>
    </citation>
    <scope>NUCLEOTIDE SEQUENCE [LARGE SCALE GENOMIC DNA]</scope>
    <source>
        <strain evidence="4 5">BEG34</strain>
    </source>
</reference>
<dbReference type="InterPro" id="IPR035372">
    <property type="entry name" value="MCD_N"/>
</dbReference>
<dbReference type="OrthoDB" id="426718at2759"/>
<dbReference type="Pfam" id="PF17408">
    <property type="entry name" value="MCD_N"/>
    <property type="match status" value="1"/>
</dbReference>
<dbReference type="InterPro" id="IPR038351">
    <property type="entry name" value="MCD_N_sf"/>
</dbReference>
<sequence length="549" mass="62920">MYFSSAFRLSNIKFYRPLSCKKKTISVLYSMMSFNRRFSNNSIHSKSSSNEPSNNNSNSVPETSNGLESFWHKPGLVSFNKRNSKLAIENSEFMKKLISGAVSERKANGDMFPRKIIKKCCELYKNLDKGDRIKFITILARDFGVLRENVINAAQHYVNLSDADAYGRATLRAEQILRHAIIPSHDVFFDRVNELPEGTKFLIDMRADLLSFMRENVHEIVLSTINENLKEKLASWLLGSIVLKQITWSSPVKVLENIKENEAVHAIKDWQDMKRRVGPGRILFAFFYGRLPYEPLVFIHVAFTKEVSDSVQAILEDPNPEASIKTPEDFKCAMFYSITSHPGLSGIELGNFLIKSVVRKLRAEFSSIETFSTLSPIPGFRRWLVTAINIEGDSILVNGEAQLIKELGTRTSPERYIELDKIDATRILYNIIKTNEWFKNEYSVQVLKPILLRLCARYILTEKRRNLAFDPVANFHIRNGACVYRLNWLGDTSEQGLEKSFGIMINYNYVLEHLENNNKQYLSDGTITIPYEDPVLIEEAKNSPNIKII</sequence>
<dbReference type="GO" id="GO:0005782">
    <property type="term" value="C:peroxisomal matrix"/>
    <property type="evidence" value="ECO:0007669"/>
    <property type="project" value="TreeGrafter"/>
</dbReference>
<dbReference type="Proteomes" id="UP000439903">
    <property type="component" value="Unassembled WGS sequence"/>
</dbReference>
<feature type="domain" description="Malonyl-CoA decarboxylase C-terminal" evidence="2">
    <location>
        <begin position="240"/>
        <end position="509"/>
    </location>
</feature>
<gene>
    <name evidence="4" type="ORF">F8M41_008177</name>
</gene>
<evidence type="ECO:0000313" key="4">
    <source>
        <dbReference type="EMBL" id="KAF0411834.1"/>
    </source>
</evidence>
<dbReference type="AlphaFoldDB" id="A0A8H3X5A2"/>
<dbReference type="InterPro" id="IPR007956">
    <property type="entry name" value="Malonyl_CoA_deC_C"/>
</dbReference>
<protein>
    <submittedName>
        <fullName evidence="4">MCD-domain-containing protein</fullName>
    </submittedName>
</protein>
<dbReference type="EMBL" id="WTPW01001849">
    <property type="protein sequence ID" value="KAF0411834.1"/>
    <property type="molecule type" value="Genomic_DNA"/>
</dbReference>
<dbReference type="GO" id="GO:2001294">
    <property type="term" value="P:malonyl-CoA catabolic process"/>
    <property type="evidence" value="ECO:0007669"/>
    <property type="project" value="TreeGrafter"/>
</dbReference>
<dbReference type="InterPro" id="IPR038917">
    <property type="entry name" value="Malonyl_CoA_deC"/>
</dbReference>
<keyword evidence="5" id="KW-1185">Reference proteome</keyword>
<evidence type="ECO:0000313" key="5">
    <source>
        <dbReference type="Proteomes" id="UP000439903"/>
    </source>
</evidence>
<feature type="domain" description="Malonyl-CoA decarboxylase N-terminal" evidence="3">
    <location>
        <begin position="143"/>
        <end position="236"/>
    </location>
</feature>
<dbReference type="Gene3D" id="1.20.140.90">
    <property type="entry name" value="Malonyl-CoA decarboxylase, oligemerization domain"/>
    <property type="match status" value="1"/>
</dbReference>
<feature type="region of interest" description="Disordered" evidence="1">
    <location>
        <begin position="43"/>
        <end position="64"/>
    </location>
</feature>
<dbReference type="InterPro" id="IPR042303">
    <property type="entry name" value="Malonyl_CoA_deC_C_sf"/>
</dbReference>
<dbReference type="GO" id="GO:0006085">
    <property type="term" value="P:acetyl-CoA biosynthetic process"/>
    <property type="evidence" value="ECO:0007669"/>
    <property type="project" value="TreeGrafter"/>
</dbReference>
<dbReference type="GO" id="GO:0050080">
    <property type="term" value="F:malonyl-CoA decarboxylase activity"/>
    <property type="evidence" value="ECO:0007669"/>
    <property type="project" value="InterPro"/>
</dbReference>
<proteinExistence type="predicted"/>
<accession>A0A8H3X5A2</accession>
<evidence type="ECO:0000259" key="3">
    <source>
        <dbReference type="Pfam" id="PF17408"/>
    </source>
</evidence>